<dbReference type="Gene3D" id="3.30.160.60">
    <property type="entry name" value="Classic Zinc Finger"/>
    <property type="match status" value="1"/>
</dbReference>
<keyword evidence="3 6" id="KW-0863">Zinc-finger</keyword>
<protein>
    <submittedName>
        <fullName evidence="9">Zinc finger protein 1</fullName>
    </submittedName>
</protein>
<keyword evidence="4" id="KW-0862">Zinc</keyword>
<dbReference type="GO" id="GO:0009788">
    <property type="term" value="P:negative regulation of abscisic acid-activated signaling pathway"/>
    <property type="evidence" value="ECO:0007669"/>
    <property type="project" value="InterPro"/>
</dbReference>
<dbReference type="GO" id="GO:0008270">
    <property type="term" value="F:zinc ion binding"/>
    <property type="evidence" value="ECO:0007669"/>
    <property type="project" value="UniProtKB-KW"/>
</dbReference>
<evidence type="ECO:0000256" key="4">
    <source>
        <dbReference type="ARBA" id="ARBA00022833"/>
    </source>
</evidence>
<dbReference type="InterPro" id="IPR036236">
    <property type="entry name" value="Znf_C2H2_sf"/>
</dbReference>
<evidence type="ECO:0000256" key="1">
    <source>
        <dbReference type="ARBA" id="ARBA00004123"/>
    </source>
</evidence>
<dbReference type="EMBL" id="QZWG01000015">
    <property type="protein sequence ID" value="RZB62295.1"/>
    <property type="molecule type" value="Genomic_DNA"/>
</dbReference>
<dbReference type="SUPFAM" id="SSF57667">
    <property type="entry name" value="beta-beta-alpha zinc fingers"/>
    <property type="match status" value="1"/>
</dbReference>
<feature type="compositionally biased region" description="Basic and acidic residues" evidence="7">
    <location>
        <begin position="86"/>
        <end position="102"/>
    </location>
</feature>
<dbReference type="PANTHER" id="PTHR47287">
    <property type="entry name" value="C2H2 AND C2HC ZINC FINGERS SUPERFAMILY PROTEIN"/>
    <property type="match status" value="1"/>
</dbReference>
<comment type="subcellular location">
    <subcellularLocation>
        <location evidence="1">Nucleus</location>
    </subcellularLocation>
</comment>
<dbReference type="PANTHER" id="PTHR47287:SF15">
    <property type="entry name" value="ZINC FINGER PROTEIN 3-LIKE"/>
    <property type="match status" value="1"/>
</dbReference>
<feature type="domain" description="C2H2-type" evidence="8">
    <location>
        <begin position="157"/>
        <end position="184"/>
    </location>
</feature>
<evidence type="ECO:0000313" key="10">
    <source>
        <dbReference type="Proteomes" id="UP000289340"/>
    </source>
</evidence>
<evidence type="ECO:0000256" key="7">
    <source>
        <dbReference type="SAM" id="MobiDB-lite"/>
    </source>
</evidence>
<dbReference type="InterPro" id="IPR013087">
    <property type="entry name" value="Znf_C2H2_type"/>
</dbReference>
<keyword evidence="10" id="KW-1185">Reference proteome</keyword>
<keyword evidence="5" id="KW-0539">Nucleus</keyword>
<accession>A0A445GLZ0</accession>
<comment type="caution">
    <text evidence="9">The sequence shown here is derived from an EMBL/GenBank/DDBJ whole genome shotgun (WGS) entry which is preliminary data.</text>
</comment>
<evidence type="ECO:0000256" key="2">
    <source>
        <dbReference type="ARBA" id="ARBA00022723"/>
    </source>
</evidence>
<keyword evidence="2" id="KW-0479">Metal-binding</keyword>
<feature type="region of interest" description="Disordered" evidence="7">
    <location>
        <begin position="66"/>
        <end position="105"/>
    </location>
</feature>
<evidence type="ECO:0000313" key="9">
    <source>
        <dbReference type="EMBL" id="RZB62295.1"/>
    </source>
</evidence>
<dbReference type="GO" id="GO:0005634">
    <property type="term" value="C:nucleus"/>
    <property type="evidence" value="ECO:0007669"/>
    <property type="project" value="UniProtKB-SubCell"/>
</dbReference>
<evidence type="ECO:0000256" key="5">
    <source>
        <dbReference type="ARBA" id="ARBA00023242"/>
    </source>
</evidence>
<dbReference type="InterPro" id="IPR044246">
    <property type="entry name" value="ZFP3-like"/>
</dbReference>
<sequence length="317" mass="35570">MGVVLHLPLPPHPIDALRAQTVFLEEGDHRRERRVASLRTRFWELVKERMKMDLILSESRPSENLSIPFLETPRPCSKPQVPSMDTQKEKKEEDKEQPHESAPHLALLDLSLPSKDSGGDDDESKPLNLINCIDTNLSMNSSESSHGHGDELEPRIFSCNYCQRKFYSSQALGGHQNAHKRERTLAKRGHKAGAAVSIDFARRYSNISMASLPLHGSYNRSLGIQAHSMINKPSYQTQTPFSGLSRSHAQKRLMFSQPPIGAESESSLTGGIPVPRLGKFSPRLVPEGFGGYWLDSINHLKTKQEDQLHKLDLSLKL</sequence>
<reference evidence="9 10" key="1">
    <citation type="submission" date="2018-09" db="EMBL/GenBank/DDBJ databases">
        <title>A high-quality reference genome of wild soybean provides a powerful tool to mine soybean genomes.</title>
        <authorList>
            <person name="Xie M."/>
            <person name="Chung C.Y.L."/>
            <person name="Li M.-W."/>
            <person name="Wong F.-L."/>
            <person name="Chan T.-F."/>
            <person name="Lam H.-M."/>
        </authorList>
    </citation>
    <scope>NUCLEOTIDE SEQUENCE [LARGE SCALE GENOMIC DNA]</scope>
    <source>
        <strain evidence="10">cv. W05</strain>
        <tissue evidence="9">Hypocotyl of etiolated seedlings</tissue>
    </source>
</reference>
<dbReference type="Proteomes" id="UP000289340">
    <property type="component" value="Chromosome 15"/>
</dbReference>
<dbReference type="PROSITE" id="PS50157">
    <property type="entry name" value="ZINC_FINGER_C2H2_2"/>
    <property type="match status" value="1"/>
</dbReference>
<name>A0A445GLZ0_GLYSO</name>
<dbReference type="FunFam" id="3.30.160.60:FF:001366">
    <property type="entry name" value="Zinc finger protein 2"/>
    <property type="match status" value="1"/>
</dbReference>
<gene>
    <name evidence="9" type="ORF">D0Y65_039563</name>
</gene>
<evidence type="ECO:0000259" key="8">
    <source>
        <dbReference type="PROSITE" id="PS50157"/>
    </source>
</evidence>
<dbReference type="PROSITE" id="PS00028">
    <property type="entry name" value="ZINC_FINGER_C2H2_1"/>
    <property type="match status" value="1"/>
</dbReference>
<evidence type="ECO:0000256" key="3">
    <source>
        <dbReference type="ARBA" id="ARBA00022771"/>
    </source>
</evidence>
<evidence type="ECO:0000256" key="6">
    <source>
        <dbReference type="PROSITE-ProRule" id="PRU00042"/>
    </source>
</evidence>
<dbReference type="AlphaFoldDB" id="A0A445GLZ0"/>
<proteinExistence type="predicted"/>
<organism evidence="9 10">
    <name type="scientific">Glycine soja</name>
    <name type="common">Wild soybean</name>
    <dbReference type="NCBI Taxonomy" id="3848"/>
    <lineage>
        <taxon>Eukaryota</taxon>
        <taxon>Viridiplantae</taxon>
        <taxon>Streptophyta</taxon>
        <taxon>Embryophyta</taxon>
        <taxon>Tracheophyta</taxon>
        <taxon>Spermatophyta</taxon>
        <taxon>Magnoliopsida</taxon>
        <taxon>eudicotyledons</taxon>
        <taxon>Gunneridae</taxon>
        <taxon>Pentapetalae</taxon>
        <taxon>rosids</taxon>
        <taxon>fabids</taxon>
        <taxon>Fabales</taxon>
        <taxon>Fabaceae</taxon>
        <taxon>Papilionoideae</taxon>
        <taxon>50 kb inversion clade</taxon>
        <taxon>NPAAA clade</taxon>
        <taxon>indigoferoid/millettioid clade</taxon>
        <taxon>Phaseoleae</taxon>
        <taxon>Glycine</taxon>
        <taxon>Glycine subgen. Soja</taxon>
    </lineage>
</organism>